<accession>A0A414F7H2</accession>
<proteinExistence type="predicted"/>
<evidence type="ECO:0000313" key="2">
    <source>
        <dbReference type="Proteomes" id="UP000284689"/>
    </source>
</evidence>
<sequence>MFFTLDGIDSEQEAMKLEDQHRVIVLRPEGLPSDAYEIGEGITERLICVKGYVKPSHYPEEI</sequence>
<protein>
    <submittedName>
        <fullName evidence="1">Uncharacterized protein</fullName>
    </submittedName>
</protein>
<name>A0A414F7H2_9BACE</name>
<dbReference type="Proteomes" id="UP000284689">
    <property type="component" value="Unassembled WGS sequence"/>
</dbReference>
<evidence type="ECO:0000313" key="1">
    <source>
        <dbReference type="EMBL" id="RHD42379.1"/>
    </source>
</evidence>
<dbReference type="EMBL" id="QSJD01000051">
    <property type="protein sequence ID" value="RHD42379.1"/>
    <property type="molecule type" value="Genomic_DNA"/>
</dbReference>
<organism evidence="1 2">
    <name type="scientific">Bacteroides caccae</name>
    <dbReference type="NCBI Taxonomy" id="47678"/>
    <lineage>
        <taxon>Bacteria</taxon>
        <taxon>Pseudomonadati</taxon>
        <taxon>Bacteroidota</taxon>
        <taxon>Bacteroidia</taxon>
        <taxon>Bacteroidales</taxon>
        <taxon>Bacteroidaceae</taxon>
        <taxon>Bacteroides</taxon>
    </lineage>
</organism>
<gene>
    <name evidence="1" type="ORF">DW794_20355</name>
</gene>
<reference evidence="1 2" key="1">
    <citation type="submission" date="2018-08" db="EMBL/GenBank/DDBJ databases">
        <title>A genome reference for cultivated species of the human gut microbiota.</title>
        <authorList>
            <person name="Zou Y."/>
            <person name="Xue W."/>
            <person name="Luo G."/>
        </authorList>
    </citation>
    <scope>NUCLEOTIDE SEQUENCE [LARGE SCALE GENOMIC DNA]</scope>
    <source>
        <strain evidence="1 2">AM31-16AC</strain>
    </source>
</reference>
<comment type="caution">
    <text evidence="1">The sequence shown here is derived from an EMBL/GenBank/DDBJ whole genome shotgun (WGS) entry which is preliminary data.</text>
</comment>
<dbReference type="AlphaFoldDB" id="A0A414F7H2"/>